<reference evidence="2" key="2">
    <citation type="journal article" date="2015" name="Fish Shellfish Immunol.">
        <title>Early steps in the European eel (Anguilla anguilla)-Vibrio vulnificus interaction in the gills: Role of the RtxA13 toxin.</title>
        <authorList>
            <person name="Callol A."/>
            <person name="Pajuelo D."/>
            <person name="Ebbesson L."/>
            <person name="Teles M."/>
            <person name="MacKenzie S."/>
            <person name="Amaro C."/>
        </authorList>
    </citation>
    <scope>NUCLEOTIDE SEQUENCE</scope>
</reference>
<keyword evidence="1" id="KW-1133">Transmembrane helix</keyword>
<reference evidence="2" key="1">
    <citation type="submission" date="2014-11" db="EMBL/GenBank/DDBJ databases">
        <authorList>
            <person name="Amaro Gonzalez C."/>
        </authorList>
    </citation>
    <scope>NUCLEOTIDE SEQUENCE</scope>
</reference>
<name>A0A0E9SZU0_ANGAN</name>
<dbReference type="AlphaFoldDB" id="A0A0E9SZU0"/>
<protein>
    <submittedName>
        <fullName evidence="2">Uncharacterized protein</fullName>
    </submittedName>
</protein>
<evidence type="ECO:0000313" key="2">
    <source>
        <dbReference type="EMBL" id="JAH46028.1"/>
    </source>
</evidence>
<accession>A0A0E9SZU0</accession>
<sequence length="76" mass="8846">MFCVKVVVTATYTVTVACIGLIFPPLWTRLKRNYSLISPLNWENIKGQPLLSWDQCKSNVKSESETYIFITYYTFD</sequence>
<dbReference type="EMBL" id="GBXM01062549">
    <property type="protein sequence ID" value="JAH46028.1"/>
    <property type="molecule type" value="Transcribed_RNA"/>
</dbReference>
<keyword evidence="1" id="KW-0472">Membrane</keyword>
<dbReference type="PROSITE" id="PS51257">
    <property type="entry name" value="PROKAR_LIPOPROTEIN"/>
    <property type="match status" value="1"/>
</dbReference>
<evidence type="ECO:0000256" key="1">
    <source>
        <dbReference type="SAM" id="Phobius"/>
    </source>
</evidence>
<proteinExistence type="predicted"/>
<keyword evidence="1" id="KW-0812">Transmembrane</keyword>
<organism evidence="2">
    <name type="scientific">Anguilla anguilla</name>
    <name type="common">European freshwater eel</name>
    <name type="synonym">Muraena anguilla</name>
    <dbReference type="NCBI Taxonomy" id="7936"/>
    <lineage>
        <taxon>Eukaryota</taxon>
        <taxon>Metazoa</taxon>
        <taxon>Chordata</taxon>
        <taxon>Craniata</taxon>
        <taxon>Vertebrata</taxon>
        <taxon>Euteleostomi</taxon>
        <taxon>Actinopterygii</taxon>
        <taxon>Neopterygii</taxon>
        <taxon>Teleostei</taxon>
        <taxon>Anguilliformes</taxon>
        <taxon>Anguillidae</taxon>
        <taxon>Anguilla</taxon>
    </lineage>
</organism>
<feature type="transmembrane region" description="Helical" evidence="1">
    <location>
        <begin position="6"/>
        <end position="27"/>
    </location>
</feature>